<evidence type="ECO:0000313" key="6">
    <source>
        <dbReference type="WBParaSite" id="jg4224"/>
    </source>
</evidence>
<dbReference type="WBParaSite" id="jg4224">
    <property type="protein sequence ID" value="jg4224"/>
    <property type="gene ID" value="jg4224"/>
</dbReference>
<dbReference type="AlphaFoldDB" id="A0A915EAY0"/>
<accession>A0A915EAY0</accession>
<sequence>MEMSTVSVGGPRVKLNTGREIPLVGFGTYKVTGQEAVDIAVNAALECGYRHFDTAKLYVNEPELGNALEKFLPKHGLKREDVFLTTKFFPAKENNTEVVPQLVEESLKNLKTSYLDLVLIHYPKSSDREPEDPQNSVNRKDAWLALEKIPINRIHSIGVSNYEINHIEEIKNYGSKVPAVNQVEYTPHFRRQQLKSYCNEKGIFFQVTL</sequence>
<dbReference type="Proteomes" id="UP000887574">
    <property type="component" value="Unplaced"/>
</dbReference>
<organism evidence="5 6">
    <name type="scientific">Ditylenchus dipsaci</name>
    <dbReference type="NCBI Taxonomy" id="166011"/>
    <lineage>
        <taxon>Eukaryota</taxon>
        <taxon>Metazoa</taxon>
        <taxon>Ecdysozoa</taxon>
        <taxon>Nematoda</taxon>
        <taxon>Chromadorea</taxon>
        <taxon>Rhabditida</taxon>
        <taxon>Tylenchina</taxon>
        <taxon>Tylenchomorpha</taxon>
        <taxon>Sphaerularioidea</taxon>
        <taxon>Anguinidae</taxon>
        <taxon>Anguininae</taxon>
        <taxon>Ditylenchus</taxon>
    </lineage>
</organism>
<dbReference type="PRINTS" id="PR00069">
    <property type="entry name" value="ALDKETRDTASE"/>
</dbReference>
<keyword evidence="3" id="KW-0560">Oxidoreductase</keyword>
<evidence type="ECO:0000313" key="5">
    <source>
        <dbReference type="Proteomes" id="UP000887574"/>
    </source>
</evidence>
<protein>
    <submittedName>
        <fullName evidence="6">NADP-dependent oxidoreductase domain-containing protein</fullName>
    </submittedName>
</protein>
<dbReference type="PANTHER" id="PTHR43827:SF3">
    <property type="entry name" value="NADP-DEPENDENT OXIDOREDUCTASE DOMAIN-CONTAINING PROTEIN"/>
    <property type="match status" value="1"/>
</dbReference>
<evidence type="ECO:0000259" key="4">
    <source>
        <dbReference type="Pfam" id="PF00248"/>
    </source>
</evidence>
<evidence type="ECO:0000256" key="3">
    <source>
        <dbReference type="ARBA" id="ARBA00023002"/>
    </source>
</evidence>
<dbReference type="PROSITE" id="PS00798">
    <property type="entry name" value="ALDOKETO_REDUCTASE_1"/>
    <property type="match status" value="1"/>
</dbReference>
<name>A0A915EAY0_9BILA</name>
<dbReference type="InterPro" id="IPR036812">
    <property type="entry name" value="NAD(P)_OxRdtase_dom_sf"/>
</dbReference>
<reference evidence="6" key="1">
    <citation type="submission" date="2022-11" db="UniProtKB">
        <authorList>
            <consortium name="WormBaseParasite"/>
        </authorList>
    </citation>
    <scope>IDENTIFICATION</scope>
</reference>
<dbReference type="Gene3D" id="3.20.20.100">
    <property type="entry name" value="NADP-dependent oxidoreductase domain"/>
    <property type="match status" value="1"/>
</dbReference>
<dbReference type="SUPFAM" id="SSF51430">
    <property type="entry name" value="NAD(P)-linked oxidoreductase"/>
    <property type="match status" value="1"/>
</dbReference>
<dbReference type="Pfam" id="PF00248">
    <property type="entry name" value="Aldo_ket_red"/>
    <property type="match status" value="1"/>
</dbReference>
<keyword evidence="5" id="KW-1185">Reference proteome</keyword>
<keyword evidence="2" id="KW-0521">NADP</keyword>
<feature type="domain" description="NADP-dependent oxidoreductase" evidence="4">
    <location>
        <begin position="25"/>
        <end position="203"/>
    </location>
</feature>
<proteinExistence type="inferred from homology"/>
<dbReference type="InterPro" id="IPR020471">
    <property type="entry name" value="AKR"/>
</dbReference>
<dbReference type="InterPro" id="IPR023210">
    <property type="entry name" value="NADP_OxRdtase_dom"/>
</dbReference>
<comment type="similarity">
    <text evidence="1">Belongs to the aldo/keto reductase family.</text>
</comment>
<evidence type="ECO:0000256" key="1">
    <source>
        <dbReference type="ARBA" id="ARBA00007905"/>
    </source>
</evidence>
<dbReference type="GO" id="GO:0016616">
    <property type="term" value="F:oxidoreductase activity, acting on the CH-OH group of donors, NAD or NADP as acceptor"/>
    <property type="evidence" value="ECO:0007669"/>
    <property type="project" value="UniProtKB-ARBA"/>
</dbReference>
<dbReference type="PANTHER" id="PTHR43827">
    <property type="entry name" value="2,5-DIKETO-D-GLUCONIC ACID REDUCTASE"/>
    <property type="match status" value="1"/>
</dbReference>
<dbReference type="InterPro" id="IPR018170">
    <property type="entry name" value="Aldo/ket_reductase_CS"/>
</dbReference>
<evidence type="ECO:0000256" key="2">
    <source>
        <dbReference type="ARBA" id="ARBA00022857"/>
    </source>
</evidence>